<comment type="subcellular location">
    <subcellularLocation>
        <location evidence="1">Membrane</location>
        <topology evidence="1">Multi-pass membrane protein</topology>
    </subcellularLocation>
</comment>
<dbReference type="OrthoDB" id="5422529at2"/>
<dbReference type="RefSeq" id="WP_094355919.1">
    <property type="nucleotide sequence ID" value="NZ_NMVK01000004.1"/>
</dbReference>
<evidence type="ECO:0000313" key="9">
    <source>
        <dbReference type="Proteomes" id="UP000215896"/>
    </source>
</evidence>
<dbReference type="Pfam" id="PF07291">
    <property type="entry name" value="MauE"/>
    <property type="match status" value="1"/>
</dbReference>
<feature type="compositionally biased region" description="Basic and acidic residues" evidence="5">
    <location>
        <begin position="194"/>
        <end position="204"/>
    </location>
</feature>
<evidence type="ECO:0000313" key="8">
    <source>
        <dbReference type="EMBL" id="OYO08774.1"/>
    </source>
</evidence>
<feature type="transmembrane region" description="Helical" evidence="6">
    <location>
        <begin position="23"/>
        <end position="42"/>
    </location>
</feature>
<keyword evidence="3 6" id="KW-1133">Transmembrane helix</keyword>
<feature type="transmembrane region" description="Helical" evidence="6">
    <location>
        <begin position="62"/>
        <end position="87"/>
    </location>
</feature>
<dbReference type="GO" id="GO:0016020">
    <property type="term" value="C:membrane"/>
    <property type="evidence" value="ECO:0007669"/>
    <property type="project" value="UniProtKB-SubCell"/>
</dbReference>
<evidence type="ECO:0000256" key="4">
    <source>
        <dbReference type="ARBA" id="ARBA00023136"/>
    </source>
</evidence>
<dbReference type="GO" id="GO:0030416">
    <property type="term" value="P:methylamine metabolic process"/>
    <property type="evidence" value="ECO:0007669"/>
    <property type="project" value="InterPro"/>
</dbReference>
<evidence type="ECO:0000256" key="5">
    <source>
        <dbReference type="SAM" id="MobiDB-lite"/>
    </source>
</evidence>
<accession>A0A255G7E5</accession>
<evidence type="ECO:0000259" key="7">
    <source>
        <dbReference type="Pfam" id="PF07291"/>
    </source>
</evidence>
<proteinExistence type="predicted"/>
<feature type="region of interest" description="Disordered" evidence="5">
    <location>
        <begin position="177"/>
        <end position="204"/>
    </location>
</feature>
<dbReference type="InterPro" id="IPR009908">
    <property type="entry name" value="Methylamine_util_MauE"/>
</dbReference>
<dbReference type="UniPathway" id="UPA00895"/>
<protein>
    <submittedName>
        <fullName evidence="8">DoxX family protein</fullName>
    </submittedName>
</protein>
<accession>A0A4V3CEJ1</accession>
<reference evidence="8 9" key="1">
    <citation type="submission" date="2017-07" db="EMBL/GenBank/DDBJ databases">
        <title>Draft whole genome sequences of clinical Proprionibacteriaceae strains.</title>
        <authorList>
            <person name="Bernier A.-M."/>
            <person name="Bernard K."/>
            <person name="Domingo M.-C."/>
        </authorList>
    </citation>
    <scope>NUCLEOTIDE SEQUENCE [LARGE SCALE GENOMIC DNA]</scope>
    <source>
        <strain evidence="8 9">NML 030167</strain>
    </source>
</reference>
<organism evidence="8 9">
    <name type="scientific">Enemella evansiae</name>
    <dbReference type="NCBI Taxonomy" id="2016499"/>
    <lineage>
        <taxon>Bacteria</taxon>
        <taxon>Bacillati</taxon>
        <taxon>Actinomycetota</taxon>
        <taxon>Actinomycetes</taxon>
        <taxon>Propionibacteriales</taxon>
        <taxon>Propionibacteriaceae</taxon>
        <taxon>Enemella</taxon>
    </lineage>
</organism>
<dbReference type="Proteomes" id="UP000215896">
    <property type="component" value="Unassembled WGS sequence"/>
</dbReference>
<dbReference type="EMBL" id="NMVO01000018">
    <property type="protein sequence ID" value="OYO08774.1"/>
    <property type="molecule type" value="Genomic_DNA"/>
</dbReference>
<feature type="domain" description="Methylamine utilisation protein MauE" evidence="7">
    <location>
        <begin position="26"/>
        <end position="159"/>
    </location>
</feature>
<keyword evidence="2 6" id="KW-0812">Transmembrane</keyword>
<evidence type="ECO:0000256" key="2">
    <source>
        <dbReference type="ARBA" id="ARBA00022692"/>
    </source>
</evidence>
<dbReference type="AlphaFoldDB" id="A0A255G7E5"/>
<feature type="transmembrane region" description="Helical" evidence="6">
    <location>
        <begin position="94"/>
        <end position="115"/>
    </location>
</feature>
<sequence length="204" mass="22183">MHDADGSATTRATAHQPSPGRTVTGWIGLAARLILAVVWIWASVAKLPNLEASVLAVRGYQILPYSVAVVVGYLLPMIELVVGLLLLLGLFTRWAGLVSTLLMLAFVIGISQAWARGLSIDCGCFGGGGQIALEEAQKKYPVDLARDAGLMLLSIWLVWRPRTPFSLDQKLFGEAAYADDPDDHHDVSDDEPADERTQEEEKSR</sequence>
<keyword evidence="9" id="KW-1185">Reference proteome</keyword>
<comment type="caution">
    <text evidence="8">The sequence shown here is derived from an EMBL/GenBank/DDBJ whole genome shotgun (WGS) entry which is preliminary data.</text>
</comment>
<evidence type="ECO:0000256" key="6">
    <source>
        <dbReference type="SAM" id="Phobius"/>
    </source>
</evidence>
<name>A0A255G7E5_9ACTN</name>
<keyword evidence="4 6" id="KW-0472">Membrane</keyword>
<evidence type="ECO:0000256" key="3">
    <source>
        <dbReference type="ARBA" id="ARBA00022989"/>
    </source>
</evidence>
<evidence type="ECO:0000256" key="1">
    <source>
        <dbReference type="ARBA" id="ARBA00004141"/>
    </source>
</evidence>
<gene>
    <name evidence="8" type="ORF">CGZ94_19925</name>
</gene>